<protein>
    <submittedName>
        <fullName evidence="1">Four helix bundle protein</fullName>
    </submittedName>
</protein>
<dbReference type="CDD" id="cd16377">
    <property type="entry name" value="23S_rRNA_IVP_like"/>
    <property type="match status" value="1"/>
</dbReference>
<dbReference type="STRING" id="1249933.SAMN04489797_3036"/>
<dbReference type="InterPro" id="IPR012657">
    <property type="entry name" value="23S_rRNA-intervening_sequence"/>
</dbReference>
<reference evidence="1 2" key="1">
    <citation type="submission" date="2016-10" db="EMBL/GenBank/DDBJ databases">
        <authorList>
            <person name="Varghese N."/>
            <person name="Submissions S."/>
        </authorList>
    </citation>
    <scope>NUCLEOTIDE SEQUENCE [LARGE SCALE GENOMIC DNA]</scope>
    <source>
        <strain evidence="1 2">RHA_55</strain>
    </source>
</reference>
<dbReference type="Gene3D" id="1.20.1440.60">
    <property type="entry name" value="23S rRNA-intervening sequence"/>
    <property type="match status" value="1"/>
</dbReference>
<keyword evidence="2" id="KW-1185">Reference proteome</keyword>
<name>A0A1H1WXX4_9FLAO</name>
<evidence type="ECO:0000313" key="1">
    <source>
        <dbReference type="EMBL" id="SDT02018.1"/>
    </source>
</evidence>
<dbReference type="PANTHER" id="PTHR38471:SF2">
    <property type="entry name" value="FOUR HELIX BUNDLE PROTEIN"/>
    <property type="match status" value="1"/>
</dbReference>
<dbReference type="SUPFAM" id="SSF158446">
    <property type="entry name" value="IVS-encoded protein-like"/>
    <property type="match status" value="1"/>
</dbReference>
<gene>
    <name evidence="1" type="ORF">SAMN04489797_3036</name>
</gene>
<dbReference type="EMBL" id="LT629774">
    <property type="protein sequence ID" value="SDT02018.1"/>
    <property type="molecule type" value="Genomic_DNA"/>
</dbReference>
<evidence type="ECO:0000313" key="2">
    <source>
        <dbReference type="Proteomes" id="UP000198963"/>
    </source>
</evidence>
<organism evidence="1 2">
    <name type="scientific">Winogradskyella sediminis</name>
    <dbReference type="NCBI Taxonomy" id="1382466"/>
    <lineage>
        <taxon>Bacteria</taxon>
        <taxon>Pseudomonadati</taxon>
        <taxon>Bacteroidota</taxon>
        <taxon>Flavobacteriia</taxon>
        <taxon>Flavobacteriales</taxon>
        <taxon>Flavobacteriaceae</taxon>
        <taxon>Winogradskyella</taxon>
    </lineage>
</organism>
<proteinExistence type="predicted"/>
<dbReference type="NCBIfam" id="TIGR02436">
    <property type="entry name" value="four helix bundle protein"/>
    <property type="match status" value="1"/>
</dbReference>
<dbReference type="PANTHER" id="PTHR38471">
    <property type="entry name" value="FOUR HELIX BUNDLE PROTEIN"/>
    <property type="match status" value="1"/>
</dbReference>
<dbReference type="Proteomes" id="UP000198963">
    <property type="component" value="Chromosome I"/>
</dbReference>
<dbReference type="InterPro" id="IPR036583">
    <property type="entry name" value="23S_rRNA_IVS_sf"/>
</dbReference>
<accession>A0A1H1WXX4</accession>
<dbReference type="RefSeq" id="WP_092447480.1">
    <property type="nucleotide sequence ID" value="NZ_JBLXAG010000031.1"/>
</dbReference>
<sequence length="117" mass="13311">MAHKFKELQIWKRSRLFCSEIYAITSKFPDSEKFGLTNQLRRASVSIPSNIAEGSSRNSNKDFARFLQISIGSAYEIETQLLISADLNFILDNELQSCLSELGEIIKMISKFKSTLI</sequence>
<dbReference type="AlphaFoldDB" id="A0A1H1WXX4"/>
<dbReference type="Pfam" id="PF05635">
    <property type="entry name" value="23S_rRNA_IVP"/>
    <property type="match status" value="1"/>
</dbReference>